<keyword evidence="1" id="KW-0472">Membrane</keyword>
<comment type="caution">
    <text evidence="2">The sequence shown here is derived from an EMBL/GenBank/DDBJ whole genome shotgun (WGS) entry which is preliminary data.</text>
</comment>
<keyword evidence="1" id="KW-1133">Transmembrane helix</keyword>
<reference evidence="2 3" key="1">
    <citation type="submission" date="2017-06" db="EMBL/GenBank/DDBJ databases">
        <title>Cultured bacterium strain Saccharothrix yanglingensis Hhs.015.</title>
        <authorList>
            <person name="Xia Y."/>
        </authorList>
    </citation>
    <scope>NUCLEOTIDE SEQUENCE [LARGE SCALE GENOMIC DNA]</scope>
    <source>
        <strain evidence="2 3">Hhs.015</strain>
    </source>
</reference>
<dbReference type="EMBL" id="NSDM01000001">
    <property type="protein sequence ID" value="MDQ2583285.1"/>
    <property type="molecule type" value="Genomic_DNA"/>
</dbReference>
<accession>A0ABU0WTV5</accession>
<dbReference type="RefSeq" id="WP_306744345.1">
    <property type="nucleotide sequence ID" value="NZ_NSDM01000001.1"/>
</dbReference>
<sequence>MSLTSTARPDPDSRLVLVTWSLVALGLAGSAAFLTTPARGAVAGVVAALVGLAAHALTRASDAVDRILDEELDHR</sequence>
<proteinExistence type="predicted"/>
<keyword evidence="1" id="KW-0812">Transmembrane</keyword>
<feature type="transmembrane region" description="Helical" evidence="1">
    <location>
        <begin position="15"/>
        <end position="34"/>
    </location>
</feature>
<feature type="transmembrane region" description="Helical" evidence="1">
    <location>
        <begin position="40"/>
        <end position="58"/>
    </location>
</feature>
<organism evidence="2 3">
    <name type="scientific">Saccharothrix yanglingensis</name>
    <dbReference type="NCBI Taxonomy" id="659496"/>
    <lineage>
        <taxon>Bacteria</taxon>
        <taxon>Bacillati</taxon>
        <taxon>Actinomycetota</taxon>
        <taxon>Actinomycetes</taxon>
        <taxon>Pseudonocardiales</taxon>
        <taxon>Pseudonocardiaceae</taxon>
        <taxon>Saccharothrix</taxon>
    </lineage>
</organism>
<gene>
    <name evidence="2" type="ORF">CKY47_04665</name>
</gene>
<dbReference type="Proteomes" id="UP001225605">
    <property type="component" value="Unassembled WGS sequence"/>
</dbReference>
<name>A0ABU0WTV5_9PSEU</name>
<keyword evidence="3" id="KW-1185">Reference proteome</keyword>
<protein>
    <submittedName>
        <fullName evidence="2">Uncharacterized protein</fullName>
    </submittedName>
</protein>
<evidence type="ECO:0000313" key="3">
    <source>
        <dbReference type="Proteomes" id="UP001225605"/>
    </source>
</evidence>
<evidence type="ECO:0000313" key="2">
    <source>
        <dbReference type="EMBL" id="MDQ2583285.1"/>
    </source>
</evidence>
<evidence type="ECO:0000256" key="1">
    <source>
        <dbReference type="SAM" id="Phobius"/>
    </source>
</evidence>